<organism evidence="1 2">
    <name type="scientific">Arctium lappa</name>
    <name type="common">Greater burdock</name>
    <name type="synonym">Lappa major</name>
    <dbReference type="NCBI Taxonomy" id="4217"/>
    <lineage>
        <taxon>Eukaryota</taxon>
        <taxon>Viridiplantae</taxon>
        <taxon>Streptophyta</taxon>
        <taxon>Embryophyta</taxon>
        <taxon>Tracheophyta</taxon>
        <taxon>Spermatophyta</taxon>
        <taxon>Magnoliopsida</taxon>
        <taxon>eudicotyledons</taxon>
        <taxon>Gunneridae</taxon>
        <taxon>Pentapetalae</taxon>
        <taxon>asterids</taxon>
        <taxon>campanulids</taxon>
        <taxon>Asterales</taxon>
        <taxon>Asteraceae</taxon>
        <taxon>Carduoideae</taxon>
        <taxon>Cardueae</taxon>
        <taxon>Arctiinae</taxon>
        <taxon>Arctium</taxon>
    </lineage>
</organism>
<gene>
    <name evidence="1" type="ORF">L6452_01020</name>
</gene>
<accession>A0ACB9FGD5</accession>
<evidence type="ECO:0000313" key="2">
    <source>
        <dbReference type="Proteomes" id="UP001055879"/>
    </source>
</evidence>
<dbReference type="Proteomes" id="UP001055879">
    <property type="component" value="Linkage Group LG01"/>
</dbReference>
<keyword evidence="2" id="KW-1185">Reference proteome</keyword>
<evidence type="ECO:0000313" key="1">
    <source>
        <dbReference type="EMBL" id="KAI3769906.1"/>
    </source>
</evidence>
<proteinExistence type="predicted"/>
<dbReference type="EMBL" id="CM042047">
    <property type="protein sequence ID" value="KAI3769906.1"/>
    <property type="molecule type" value="Genomic_DNA"/>
</dbReference>
<comment type="caution">
    <text evidence="1">The sequence shown here is derived from an EMBL/GenBank/DDBJ whole genome shotgun (WGS) entry which is preliminary data.</text>
</comment>
<sequence length="93" mass="9884">MPTTRASPGGGYAITWASLGGGRVTTGQHHAEPGLHGSRVTLSQAPGPWQSGVSEPRRAKGNGGWGSGHLEELNMHEGLQRHELLLHLTYLLL</sequence>
<name>A0ACB9FGD5_ARCLA</name>
<reference evidence="1 2" key="2">
    <citation type="journal article" date="2022" name="Mol. Ecol. Resour.">
        <title>The genomes of chicory, endive, great burdock and yacon provide insights into Asteraceae paleo-polyploidization history and plant inulin production.</title>
        <authorList>
            <person name="Fan W."/>
            <person name="Wang S."/>
            <person name="Wang H."/>
            <person name="Wang A."/>
            <person name="Jiang F."/>
            <person name="Liu H."/>
            <person name="Zhao H."/>
            <person name="Xu D."/>
            <person name="Zhang Y."/>
        </authorList>
    </citation>
    <scope>NUCLEOTIDE SEQUENCE [LARGE SCALE GENOMIC DNA]</scope>
    <source>
        <strain evidence="2">cv. Niubang</strain>
    </source>
</reference>
<reference evidence="2" key="1">
    <citation type="journal article" date="2022" name="Mol. Ecol. Resour.">
        <title>The genomes of chicory, endive, great burdock and yacon provide insights into Asteraceae palaeo-polyploidization history and plant inulin production.</title>
        <authorList>
            <person name="Fan W."/>
            <person name="Wang S."/>
            <person name="Wang H."/>
            <person name="Wang A."/>
            <person name="Jiang F."/>
            <person name="Liu H."/>
            <person name="Zhao H."/>
            <person name="Xu D."/>
            <person name="Zhang Y."/>
        </authorList>
    </citation>
    <scope>NUCLEOTIDE SEQUENCE [LARGE SCALE GENOMIC DNA]</scope>
    <source>
        <strain evidence="2">cv. Niubang</strain>
    </source>
</reference>
<protein>
    <submittedName>
        <fullName evidence="1">Uncharacterized protein</fullName>
    </submittedName>
</protein>